<keyword evidence="7" id="KW-0282">Flagellum</keyword>
<dbReference type="PANTHER" id="PTHR30385:SF7">
    <property type="entry name" value="RNA POLYMERASE SIGMA FACTOR FLIA"/>
    <property type="match status" value="1"/>
</dbReference>
<keyword evidence="5" id="KW-0804">Transcription</keyword>
<keyword evidence="2" id="KW-0805">Transcription regulation</keyword>
<dbReference type="Pfam" id="PF04542">
    <property type="entry name" value="Sigma70_r2"/>
    <property type="match status" value="1"/>
</dbReference>
<dbReference type="GO" id="GO:0016987">
    <property type="term" value="F:sigma factor activity"/>
    <property type="evidence" value="ECO:0007669"/>
    <property type="project" value="UniProtKB-KW"/>
</dbReference>
<dbReference type="HAMAP" id="MF_00962">
    <property type="entry name" value="Sigma70_FliA"/>
    <property type="match status" value="1"/>
</dbReference>
<dbReference type="InterPro" id="IPR007630">
    <property type="entry name" value="RNA_pol_sigma70_r4"/>
</dbReference>
<evidence type="ECO:0000256" key="2">
    <source>
        <dbReference type="ARBA" id="ARBA00023015"/>
    </source>
</evidence>
<dbReference type="InterPro" id="IPR007627">
    <property type="entry name" value="RNA_pol_sigma70_r2"/>
</dbReference>
<reference evidence="7" key="1">
    <citation type="submission" date="2018-06" db="EMBL/GenBank/DDBJ databases">
        <authorList>
            <person name="Zhirakovskaya E."/>
        </authorList>
    </citation>
    <scope>NUCLEOTIDE SEQUENCE</scope>
</reference>
<dbReference type="Pfam" id="PF04545">
    <property type="entry name" value="Sigma70_r4"/>
    <property type="match status" value="1"/>
</dbReference>
<evidence type="ECO:0000259" key="6">
    <source>
        <dbReference type="PROSITE" id="PS00716"/>
    </source>
</evidence>
<dbReference type="FunFam" id="1.10.1740.10:FF:000002">
    <property type="entry name" value="RNA polymerase sigma factor FliA"/>
    <property type="match status" value="1"/>
</dbReference>
<dbReference type="NCBIfam" id="NF005413">
    <property type="entry name" value="PRK06986.1"/>
    <property type="match status" value="1"/>
</dbReference>
<evidence type="ECO:0000256" key="3">
    <source>
        <dbReference type="ARBA" id="ARBA00023082"/>
    </source>
</evidence>
<dbReference type="InterPro" id="IPR007624">
    <property type="entry name" value="RNA_pol_sigma70_r3"/>
</dbReference>
<dbReference type="PRINTS" id="PR00046">
    <property type="entry name" value="SIGMA70FCT"/>
</dbReference>
<dbReference type="InterPro" id="IPR013325">
    <property type="entry name" value="RNA_pol_sigma_r2"/>
</dbReference>
<dbReference type="PROSITE" id="PS00716">
    <property type="entry name" value="SIGMA70_2"/>
    <property type="match status" value="1"/>
</dbReference>
<dbReference type="GO" id="GO:0003899">
    <property type="term" value="F:DNA-directed RNA polymerase activity"/>
    <property type="evidence" value="ECO:0007669"/>
    <property type="project" value="InterPro"/>
</dbReference>
<dbReference type="InterPro" id="IPR028617">
    <property type="entry name" value="Sigma70_FliA"/>
</dbReference>
<dbReference type="Pfam" id="PF04539">
    <property type="entry name" value="Sigma70_r3"/>
    <property type="match status" value="1"/>
</dbReference>
<accession>A0A3B0Z0X4</accession>
<dbReference type="PIRSF" id="PIRSF000770">
    <property type="entry name" value="RNA_pol_sigma-SigE/K"/>
    <property type="match status" value="1"/>
</dbReference>
<keyword evidence="7" id="KW-0969">Cilium</keyword>
<sequence>MNNLAMYVTIQDEEKPASNGADDLVTRYAPLVKRIAYHIMSRLPPSVQVDDLIQAGMIGLLEASRNYDAKQGASFETYAGIRIRGSMLDEIRKGDWAPRSVHRKARQVAEAVRKIENETGRDARDHEVAEALEMPLDKYHKTLQDASSCRLLSFEDMGMNEDSVPSKLSGPATNPFDGVQKDDFKKNLAEAISGLPERERLVLTLYYDEELNLREIGSVIGVSESRVSQIHSQALIRLQARLGHWVNND</sequence>
<dbReference type="EMBL" id="UOFQ01000055">
    <property type="protein sequence ID" value="VAW86965.1"/>
    <property type="molecule type" value="Genomic_DNA"/>
</dbReference>
<name>A0A3B0Z0X4_9ZZZZ</name>
<dbReference type="SUPFAM" id="SSF88946">
    <property type="entry name" value="Sigma2 domain of RNA polymerase sigma factors"/>
    <property type="match status" value="1"/>
</dbReference>
<keyword evidence="4" id="KW-0238">DNA-binding</keyword>
<dbReference type="AlphaFoldDB" id="A0A3B0Z0X4"/>
<keyword evidence="7" id="KW-0966">Cell projection</keyword>
<dbReference type="GO" id="GO:0006352">
    <property type="term" value="P:DNA-templated transcription initiation"/>
    <property type="evidence" value="ECO:0007669"/>
    <property type="project" value="InterPro"/>
</dbReference>
<keyword evidence="3" id="KW-0731">Sigma factor</keyword>
<gene>
    <name evidence="7" type="ORF">MNBD_GAMMA17-1521</name>
</gene>
<dbReference type="GO" id="GO:0003677">
    <property type="term" value="F:DNA binding"/>
    <property type="evidence" value="ECO:0007669"/>
    <property type="project" value="UniProtKB-KW"/>
</dbReference>
<dbReference type="CDD" id="cd06171">
    <property type="entry name" value="Sigma70_r4"/>
    <property type="match status" value="1"/>
</dbReference>
<dbReference type="InterPro" id="IPR014284">
    <property type="entry name" value="RNA_pol_sigma-70_dom"/>
</dbReference>
<dbReference type="InterPro" id="IPR013324">
    <property type="entry name" value="RNA_pol_sigma_r3/r4-like"/>
</dbReference>
<feature type="domain" description="RNA polymerase sigma-70" evidence="6">
    <location>
        <begin position="212"/>
        <end position="238"/>
    </location>
</feature>
<keyword evidence="1" id="KW-0963">Cytoplasm</keyword>
<dbReference type="InterPro" id="IPR012845">
    <property type="entry name" value="RNA_pol_sigma_FliA_WhiG"/>
</dbReference>
<protein>
    <submittedName>
        <fullName evidence="7">RNA polymerase sigma factor for flagellar operon</fullName>
    </submittedName>
</protein>
<evidence type="ECO:0000256" key="4">
    <source>
        <dbReference type="ARBA" id="ARBA00023125"/>
    </source>
</evidence>
<dbReference type="NCBIfam" id="TIGR02479">
    <property type="entry name" value="FliA_WhiG"/>
    <property type="match status" value="1"/>
</dbReference>
<dbReference type="Gene3D" id="1.20.140.160">
    <property type="match status" value="1"/>
</dbReference>
<evidence type="ECO:0000256" key="1">
    <source>
        <dbReference type="ARBA" id="ARBA00022490"/>
    </source>
</evidence>
<dbReference type="SUPFAM" id="SSF88659">
    <property type="entry name" value="Sigma3 and sigma4 domains of RNA polymerase sigma factors"/>
    <property type="match status" value="2"/>
</dbReference>
<dbReference type="InterPro" id="IPR000943">
    <property type="entry name" value="RNA_pol_sigma70"/>
</dbReference>
<dbReference type="NCBIfam" id="TIGR02937">
    <property type="entry name" value="sigma70-ECF"/>
    <property type="match status" value="1"/>
</dbReference>
<proteinExistence type="inferred from homology"/>
<organism evidence="7">
    <name type="scientific">hydrothermal vent metagenome</name>
    <dbReference type="NCBI Taxonomy" id="652676"/>
    <lineage>
        <taxon>unclassified sequences</taxon>
        <taxon>metagenomes</taxon>
        <taxon>ecological metagenomes</taxon>
    </lineage>
</organism>
<evidence type="ECO:0000256" key="5">
    <source>
        <dbReference type="ARBA" id="ARBA00023163"/>
    </source>
</evidence>
<evidence type="ECO:0000313" key="7">
    <source>
        <dbReference type="EMBL" id="VAW86965.1"/>
    </source>
</evidence>
<dbReference type="PANTHER" id="PTHR30385">
    <property type="entry name" value="SIGMA FACTOR F FLAGELLAR"/>
    <property type="match status" value="1"/>
</dbReference>
<dbReference type="Gene3D" id="1.10.1740.10">
    <property type="match status" value="1"/>
</dbReference>